<dbReference type="VEuPathDB" id="TriTrypDB:Lsey_0003_0010"/>
<evidence type="ECO:0000313" key="3">
    <source>
        <dbReference type="Proteomes" id="UP000038009"/>
    </source>
</evidence>
<dbReference type="OrthoDB" id="273637at2759"/>
<dbReference type="OMA" id="ESPFRMM"/>
<feature type="compositionally biased region" description="Basic and acidic residues" evidence="1">
    <location>
        <begin position="121"/>
        <end position="130"/>
    </location>
</feature>
<comment type="caution">
    <text evidence="2">The sequence shown here is derived from an EMBL/GenBank/DDBJ whole genome shotgun (WGS) entry which is preliminary data.</text>
</comment>
<protein>
    <submittedName>
        <fullName evidence="2">Uncharacterized protein</fullName>
    </submittedName>
</protein>
<evidence type="ECO:0000313" key="2">
    <source>
        <dbReference type="EMBL" id="KPI90608.1"/>
    </source>
</evidence>
<feature type="region of interest" description="Disordered" evidence="1">
    <location>
        <begin position="95"/>
        <end position="193"/>
    </location>
</feature>
<accession>A0A0N1PEG2</accession>
<proteinExistence type="predicted"/>
<evidence type="ECO:0000256" key="1">
    <source>
        <dbReference type="SAM" id="MobiDB-lite"/>
    </source>
</evidence>
<dbReference type="Proteomes" id="UP000038009">
    <property type="component" value="Unassembled WGS sequence"/>
</dbReference>
<organism evidence="2 3">
    <name type="scientific">Leptomonas seymouri</name>
    <dbReference type="NCBI Taxonomy" id="5684"/>
    <lineage>
        <taxon>Eukaryota</taxon>
        <taxon>Discoba</taxon>
        <taxon>Euglenozoa</taxon>
        <taxon>Kinetoplastea</taxon>
        <taxon>Metakinetoplastina</taxon>
        <taxon>Trypanosomatida</taxon>
        <taxon>Trypanosomatidae</taxon>
        <taxon>Leishmaniinae</taxon>
        <taxon>Leptomonas</taxon>
    </lineage>
</organism>
<name>A0A0N1PEG2_LEPSE</name>
<reference evidence="2 3" key="1">
    <citation type="journal article" date="2015" name="PLoS Pathog.">
        <title>Leptomonas seymouri: Adaptations to the Dixenous Life Cycle Analyzed by Genome Sequencing, Transcriptome Profiling and Co-infection with Leishmania donovani.</title>
        <authorList>
            <person name="Kraeva N."/>
            <person name="Butenko A."/>
            <person name="Hlavacova J."/>
            <person name="Kostygov A."/>
            <person name="Myskova J."/>
            <person name="Grybchuk D."/>
            <person name="Lestinova T."/>
            <person name="Votypka J."/>
            <person name="Volf P."/>
            <person name="Opperdoes F."/>
            <person name="Flegontov P."/>
            <person name="Lukes J."/>
            <person name="Yurchenko V."/>
        </authorList>
    </citation>
    <scope>NUCLEOTIDE SEQUENCE [LARGE SCALE GENOMIC DNA]</scope>
    <source>
        <strain evidence="2 3">ATCC 30220</strain>
    </source>
</reference>
<keyword evidence="3" id="KW-1185">Reference proteome</keyword>
<feature type="region of interest" description="Disordered" evidence="1">
    <location>
        <begin position="1"/>
        <end position="36"/>
    </location>
</feature>
<dbReference type="AlphaFoldDB" id="A0A0N1PEG2"/>
<feature type="compositionally biased region" description="Polar residues" evidence="1">
    <location>
        <begin position="95"/>
        <end position="105"/>
    </location>
</feature>
<sequence>MSHDRERAHRSSHALVKTDRSAVSRANPASSQVERYAQVDERTRAKTLYQRDGQGNEMYAAYYNSNDDPTFQERYNTDGNRAFVTTSSFTFVSNGGNGMQWQQRAPTAVVEEETSTGPGVDTRRFSRTRDAPAAQPIVEEPDDDSASDYVYTDDEHKPRRTTYDTPDRRPPLHHPHSRHGQQQPSPHYGDESDARQLMPFADSNRMMRNFFMDDFFSGPRDPFGMMDAMRQHMSQQRAAMFRGVDPFANFF</sequence>
<feature type="compositionally biased region" description="Basic and acidic residues" evidence="1">
    <location>
        <begin position="153"/>
        <end position="170"/>
    </location>
</feature>
<dbReference type="EMBL" id="LJSK01000003">
    <property type="protein sequence ID" value="KPI90608.1"/>
    <property type="molecule type" value="Genomic_DNA"/>
</dbReference>
<gene>
    <name evidence="2" type="ORF">ABL78_0204</name>
</gene>